<accession>A0A0C3RZJ2</accession>
<feature type="chain" id="PRO_5002169659" description="Yeast cell wall synthesis Kre9/Knh1-like N-terminal domain-containing protein" evidence="2">
    <location>
        <begin position="22"/>
        <end position="131"/>
    </location>
</feature>
<evidence type="ECO:0000313" key="4">
    <source>
        <dbReference type="EMBL" id="KIP07806.1"/>
    </source>
</evidence>
<proteinExistence type="predicted"/>
<reference evidence="4 5" key="1">
    <citation type="journal article" date="2014" name="PLoS Genet.">
        <title>Analysis of the Phlebiopsis gigantea genome, transcriptome and secretome provides insight into its pioneer colonization strategies of wood.</title>
        <authorList>
            <person name="Hori C."/>
            <person name="Ishida T."/>
            <person name="Igarashi K."/>
            <person name="Samejima M."/>
            <person name="Suzuki H."/>
            <person name="Master E."/>
            <person name="Ferreira P."/>
            <person name="Ruiz-Duenas F.J."/>
            <person name="Held B."/>
            <person name="Canessa P."/>
            <person name="Larrondo L.F."/>
            <person name="Schmoll M."/>
            <person name="Druzhinina I.S."/>
            <person name="Kubicek C.P."/>
            <person name="Gaskell J.A."/>
            <person name="Kersten P."/>
            <person name="St John F."/>
            <person name="Glasner J."/>
            <person name="Sabat G."/>
            <person name="Splinter BonDurant S."/>
            <person name="Syed K."/>
            <person name="Yadav J."/>
            <person name="Mgbeahuruike A.C."/>
            <person name="Kovalchuk A."/>
            <person name="Asiegbu F.O."/>
            <person name="Lackner G."/>
            <person name="Hoffmeister D."/>
            <person name="Rencoret J."/>
            <person name="Gutierrez A."/>
            <person name="Sun H."/>
            <person name="Lindquist E."/>
            <person name="Barry K."/>
            <person name="Riley R."/>
            <person name="Grigoriev I.V."/>
            <person name="Henrissat B."/>
            <person name="Kues U."/>
            <person name="Berka R.M."/>
            <person name="Martinez A.T."/>
            <person name="Covert S.F."/>
            <person name="Blanchette R.A."/>
            <person name="Cullen D."/>
        </authorList>
    </citation>
    <scope>NUCLEOTIDE SEQUENCE [LARGE SCALE GENOMIC DNA]</scope>
    <source>
        <strain evidence="4 5">11061_1 CR5-6</strain>
    </source>
</reference>
<feature type="domain" description="Yeast cell wall synthesis Kre9/Knh1-like N-terminal" evidence="3">
    <location>
        <begin position="38"/>
        <end position="125"/>
    </location>
</feature>
<dbReference type="InterPro" id="IPR018466">
    <property type="entry name" value="Kre9/Knh1-like_N"/>
</dbReference>
<evidence type="ECO:0000256" key="2">
    <source>
        <dbReference type="SAM" id="SignalP"/>
    </source>
</evidence>
<name>A0A0C3RZJ2_PHLG1</name>
<evidence type="ECO:0000313" key="5">
    <source>
        <dbReference type="Proteomes" id="UP000053257"/>
    </source>
</evidence>
<sequence length="131" mass="14113">MKFTTLFSALALGVASQLANALPVNQARDVWDPTMTYPTTGTVWTSGETYTVTWDTSDAPVNITGQNSGFITLRSGEFETPVLLAWDIDLRDGKADVIAPYVITSNDYSLVLFGDSGNWGNQFTINGPAGL</sequence>
<evidence type="ECO:0000256" key="1">
    <source>
        <dbReference type="ARBA" id="ARBA00022729"/>
    </source>
</evidence>
<keyword evidence="1 2" id="KW-0732">Signal</keyword>
<dbReference type="EMBL" id="KN840490">
    <property type="protein sequence ID" value="KIP07806.1"/>
    <property type="molecule type" value="Genomic_DNA"/>
</dbReference>
<dbReference type="Pfam" id="PF10342">
    <property type="entry name" value="Kre9_KNH"/>
    <property type="match status" value="1"/>
</dbReference>
<protein>
    <recommendedName>
        <fullName evidence="3">Yeast cell wall synthesis Kre9/Knh1-like N-terminal domain-containing protein</fullName>
    </recommendedName>
</protein>
<dbReference type="HOGENOM" id="CLU_083660_1_0_1"/>
<dbReference type="OrthoDB" id="2317741at2759"/>
<keyword evidence="5" id="KW-1185">Reference proteome</keyword>
<dbReference type="AlphaFoldDB" id="A0A0C3RZJ2"/>
<feature type="signal peptide" evidence="2">
    <location>
        <begin position="1"/>
        <end position="21"/>
    </location>
</feature>
<gene>
    <name evidence="4" type="ORF">PHLGIDRAFT_117776</name>
</gene>
<evidence type="ECO:0000259" key="3">
    <source>
        <dbReference type="Pfam" id="PF10342"/>
    </source>
</evidence>
<dbReference type="Proteomes" id="UP000053257">
    <property type="component" value="Unassembled WGS sequence"/>
</dbReference>
<organism evidence="4 5">
    <name type="scientific">Phlebiopsis gigantea (strain 11061_1 CR5-6)</name>
    <name type="common">White-rot fungus</name>
    <name type="synonym">Peniophora gigantea</name>
    <dbReference type="NCBI Taxonomy" id="745531"/>
    <lineage>
        <taxon>Eukaryota</taxon>
        <taxon>Fungi</taxon>
        <taxon>Dikarya</taxon>
        <taxon>Basidiomycota</taxon>
        <taxon>Agaricomycotina</taxon>
        <taxon>Agaricomycetes</taxon>
        <taxon>Polyporales</taxon>
        <taxon>Phanerochaetaceae</taxon>
        <taxon>Phlebiopsis</taxon>
    </lineage>
</organism>